<evidence type="ECO:0000313" key="1">
    <source>
        <dbReference type="EMBL" id="MPC76457.1"/>
    </source>
</evidence>
<name>A0A5B7I4S2_PORTR</name>
<keyword evidence="2" id="KW-1185">Reference proteome</keyword>
<dbReference type="AlphaFoldDB" id="A0A5B7I4S2"/>
<protein>
    <submittedName>
        <fullName evidence="1">Uncharacterized protein</fullName>
    </submittedName>
</protein>
<reference evidence="1 2" key="1">
    <citation type="submission" date="2019-05" db="EMBL/GenBank/DDBJ databases">
        <title>Another draft genome of Portunus trituberculatus and its Hox gene families provides insights of decapod evolution.</title>
        <authorList>
            <person name="Jeong J.-H."/>
            <person name="Song I."/>
            <person name="Kim S."/>
            <person name="Choi T."/>
            <person name="Kim D."/>
            <person name="Ryu S."/>
            <person name="Kim W."/>
        </authorList>
    </citation>
    <scope>NUCLEOTIDE SEQUENCE [LARGE SCALE GENOMIC DNA]</scope>
    <source>
        <tissue evidence="1">Muscle</tissue>
    </source>
</reference>
<gene>
    <name evidence="1" type="ORF">E2C01_070870</name>
</gene>
<comment type="caution">
    <text evidence="1">The sequence shown here is derived from an EMBL/GenBank/DDBJ whole genome shotgun (WGS) entry which is preliminary data.</text>
</comment>
<proteinExistence type="predicted"/>
<dbReference type="EMBL" id="VSRR010043415">
    <property type="protein sequence ID" value="MPC76457.1"/>
    <property type="molecule type" value="Genomic_DNA"/>
</dbReference>
<sequence length="134" mass="15780">MKTIQSKINKKKRGILPVCSVFPQQHKNATKTHCLSKKLKYIKNGLFWCIPAFYVTTLRIADKTHYLSKEVKYVKNGIFWCIPAFYATKLRFAGKTHYLYKVLWPALNILHYHHLLRLLSRLPPLRLPFHVTVS</sequence>
<dbReference type="Proteomes" id="UP000324222">
    <property type="component" value="Unassembled WGS sequence"/>
</dbReference>
<evidence type="ECO:0000313" key="2">
    <source>
        <dbReference type="Proteomes" id="UP000324222"/>
    </source>
</evidence>
<organism evidence="1 2">
    <name type="scientific">Portunus trituberculatus</name>
    <name type="common">Swimming crab</name>
    <name type="synonym">Neptunus trituberculatus</name>
    <dbReference type="NCBI Taxonomy" id="210409"/>
    <lineage>
        <taxon>Eukaryota</taxon>
        <taxon>Metazoa</taxon>
        <taxon>Ecdysozoa</taxon>
        <taxon>Arthropoda</taxon>
        <taxon>Crustacea</taxon>
        <taxon>Multicrustacea</taxon>
        <taxon>Malacostraca</taxon>
        <taxon>Eumalacostraca</taxon>
        <taxon>Eucarida</taxon>
        <taxon>Decapoda</taxon>
        <taxon>Pleocyemata</taxon>
        <taxon>Brachyura</taxon>
        <taxon>Eubrachyura</taxon>
        <taxon>Portunoidea</taxon>
        <taxon>Portunidae</taxon>
        <taxon>Portuninae</taxon>
        <taxon>Portunus</taxon>
    </lineage>
</organism>
<accession>A0A5B7I4S2</accession>